<feature type="active site" evidence="10 11">
    <location>
        <position position="183"/>
    </location>
</feature>
<feature type="active site" description="Nucleophile" evidence="10 11">
    <location>
        <position position="79"/>
    </location>
</feature>
<dbReference type="PIRSF" id="PIRSF000495">
    <property type="entry name" value="Amidotransf_hisH"/>
    <property type="match status" value="1"/>
</dbReference>
<dbReference type="PANTHER" id="PTHR42701">
    <property type="entry name" value="IMIDAZOLE GLYCEROL PHOSPHATE SYNTHASE SUBUNIT HISH"/>
    <property type="match status" value="1"/>
</dbReference>
<dbReference type="Proteomes" id="UP000295066">
    <property type="component" value="Unassembled WGS sequence"/>
</dbReference>
<evidence type="ECO:0000256" key="2">
    <source>
        <dbReference type="ARBA" id="ARBA00011152"/>
    </source>
</evidence>
<dbReference type="PANTHER" id="PTHR42701:SF1">
    <property type="entry name" value="IMIDAZOLE GLYCEROL PHOSPHATE SYNTHASE SUBUNIT HISH"/>
    <property type="match status" value="1"/>
</dbReference>
<comment type="pathway">
    <text evidence="1 10">Amino-acid biosynthesis; L-histidine biosynthesis; L-histidine from 5-phospho-alpha-D-ribose 1-diphosphate: step 5/9.</text>
</comment>
<dbReference type="GO" id="GO:0000105">
    <property type="term" value="P:L-histidine biosynthetic process"/>
    <property type="evidence" value="ECO:0007669"/>
    <property type="project" value="UniProtKB-UniRule"/>
</dbReference>
<dbReference type="InterPro" id="IPR010139">
    <property type="entry name" value="Imidazole-glycPsynth_HisH"/>
</dbReference>
<dbReference type="Gene3D" id="3.40.50.880">
    <property type="match status" value="1"/>
</dbReference>
<accession>A0A4R8M556</accession>
<keyword evidence="5 10" id="KW-0315">Glutamine amidotransferase</keyword>
<keyword evidence="3 10" id="KW-0028">Amino-acid biosynthesis</keyword>
<dbReference type="EMBL" id="SORI01000014">
    <property type="protein sequence ID" value="TDY58336.1"/>
    <property type="molecule type" value="Genomic_DNA"/>
</dbReference>
<keyword evidence="4 10" id="KW-0378">Hydrolase</keyword>
<dbReference type="GO" id="GO:0016829">
    <property type="term" value="F:lyase activity"/>
    <property type="evidence" value="ECO:0007669"/>
    <property type="project" value="UniProtKB-KW"/>
</dbReference>
<evidence type="ECO:0000256" key="8">
    <source>
        <dbReference type="ARBA" id="ARBA00047838"/>
    </source>
</evidence>
<dbReference type="UniPathway" id="UPA00031">
    <property type="reaction ID" value="UER00010"/>
</dbReference>
<dbReference type="GO" id="GO:0005737">
    <property type="term" value="C:cytoplasm"/>
    <property type="evidence" value="ECO:0007669"/>
    <property type="project" value="UniProtKB-SubCell"/>
</dbReference>
<dbReference type="PROSITE" id="PS51273">
    <property type="entry name" value="GATASE_TYPE_1"/>
    <property type="match status" value="1"/>
</dbReference>
<keyword evidence="7 10" id="KW-0456">Lyase</keyword>
<dbReference type="AlphaFoldDB" id="A0A4R8M556"/>
<dbReference type="EC" id="3.5.1.2" evidence="10"/>
<comment type="subunit">
    <text evidence="2 10">Heterodimer of HisH and HisF.</text>
</comment>
<dbReference type="GO" id="GO:0004359">
    <property type="term" value="F:glutaminase activity"/>
    <property type="evidence" value="ECO:0007669"/>
    <property type="project" value="UniProtKB-EC"/>
</dbReference>
<evidence type="ECO:0000256" key="9">
    <source>
        <dbReference type="ARBA" id="ARBA00049534"/>
    </source>
</evidence>
<evidence type="ECO:0000256" key="7">
    <source>
        <dbReference type="ARBA" id="ARBA00023239"/>
    </source>
</evidence>
<dbReference type="Pfam" id="PF00117">
    <property type="entry name" value="GATase"/>
    <property type="match status" value="1"/>
</dbReference>
<dbReference type="HAMAP" id="MF_00278">
    <property type="entry name" value="HisH"/>
    <property type="match status" value="1"/>
</dbReference>
<sequence>MIGVIDLGRGNIGSVFNALKFLGESPCVLDSPRRINDCKKIILPGVGSFFSSMTELKSRNFSEALRGFAAHGGKILGICLGMQLLASLGTENGEIEGLNLIPGKVRRMSPPDGFRVPHVGWNGVNRKQRHPIFQGVKEGVDFYFTHSFIFEVDDPSHAVGSTNYGEAFTSVIVSGNVWGVQFHPEKSQKNGLRILKNFLEEGTAEC</sequence>
<name>A0A4R8M556_9BACT</name>
<dbReference type="GO" id="GO:0000107">
    <property type="term" value="F:imidazoleglycerol-phosphate synthase activity"/>
    <property type="evidence" value="ECO:0007669"/>
    <property type="project" value="UniProtKB-UniRule"/>
</dbReference>
<evidence type="ECO:0000256" key="1">
    <source>
        <dbReference type="ARBA" id="ARBA00005091"/>
    </source>
</evidence>
<reference evidence="13 14" key="1">
    <citation type="submission" date="2019-03" db="EMBL/GenBank/DDBJ databases">
        <title>Genomic Encyclopedia of Type Strains, Phase IV (KMG-IV): sequencing the most valuable type-strain genomes for metagenomic binning, comparative biology and taxonomic classification.</title>
        <authorList>
            <person name="Goeker M."/>
        </authorList>
    </citation>
    <scope>NUCLEOTIDE SEQUENCE [LARGE SCALE GENOMIC DNA]</scope>
    <source>
        <strain evidence="13 14">DSM 25964</strain>
    </source>
</reference>
<comment type="catalytic activity">
    <reaction evidence="8 10">
        <text>5-[(5-phospho-1-deoxy-D-ribulos-1-ylimino)methylamino]-1-(5-phospho-beta-D-ribosyl)imidazole-4-carboxamide + L-glutamine = D-erythro-1-(imidazol-4-yl)glycerol 3-phosphate + 5-amino-1-(5-phospho-beta-D-ribosyl)imidazole-4-carboxamide + L-glutamate + H(+)</text>
        <dbReference type="Rhea" id="RHEA:24793"/>
        <dbReference type="ChEBI" id="CHEBI:15378"/>
        <dbReference type="ChEBI" id="CHEBI:29985"/>
        <dbReference type="ChEBI" id="CHEBI:58278"/>
        <dbReference type="ChEBI" id="CHEBI:58359"/>
        <dbReference type="ChEBI" id="CHEBI:58475"/>
        <dbReference type="ChEBI" id="CHEBI:58525"/>
        <dbReference type="EC" id="4.3.2.10"/>
    </reaction>
</comment>
<evidence type="ECO:0000256" key="6">
    <source>
        <dbReference type="ARBA" id="ARBA00023102"/>
    </source>
</evidence>
<comment type="subcellular location">
    <subcellularLocation>
        <location evidence="10">Cytoplasm</location>
    </subcellularLocation>
</comment>
<dbReference type="InterPro" id="IPR029062">
    <property type="entry name" value="Class_I_gatase-like"/>
</dbReference>
<evidence type="ECO:0000256" key="4">
    <source>
        <dbReference type="ARBA" id="ARBA00022801"/>
    </source>
</evidence>
<evidence type="ECO:0000256" key="10">
    <source>
        <dbReference type="HAMAP-Rule" id="MF_00278"/>
    </source>
</evidence>
<keyword evidence="6 10" id="KW-0368">Histidine biosynthesis</keyword>
<keyword evidence="10" id="KW-0963">Cytoplasm</keyword>
<evidence type="ECO:0000313" key="13">
    <source>
        <dbReference type="EMBL" id="TDY58336.1"/>
    </source>
</evidence>
<evidence type="ECO:0000256" key="3">
    <source>
        <dbReference type="ARBA" id="ARBA00022605"/>
    </source>
</evidence>
<organism evidence="13 14">
    <name type="scientific">Aminivibrio pyruvatiphilus</name>
    <dbReference type="NCBI Taxonomy" id="1005740"/>
    <lineage>
        <taxon>Bacteria</taxon>
        <taxon>Thermotogati</taxon>
        <taxon>Synergistota</taxon>
        <taxon>Synergistia</taxon>
        <taxon>Synergistales</taxon>
        <taxon>Aminobacteriaceae</taxon>
        <taxon>Aminivibrio</taxon>
    </lineage>
</organism>
<keyword evidence="14" id="KW-1185">Reference proteome</keyword>
<evidence type="ECO:0000256" key="5">
    <source>
        <dbReference type="ARBA" id="ARBA00022962"/>
    </source>
</evidence>
<gene>
    <name evidence="10" type="primary">hisH</name>
    <name evidence="13" type="ORF">C8D99_11428</name>
</gene>
<feature type="domain" description="Glutamine amidotransferase" evidence="12">
    <location>
        <begin position="38"/>
        <end position="199"/>
    </location>
</feature>
<dbReference type="NCBIfam" id="TIGR01855">
    <property type="entry name" value="IMP_synth_hisH"/>
    <property type="match status" value="1"/>
</dbReference>
<comment type="function">
    <text evidence="10">IGPS catalyzes the conversion of PRFAR and glutamine to IGP, AICAR and glutamate. The HisH subunit catalyzes the hydrolysis of glutamine to glutamate and ammonia as part of the synthesis of IGP and AICAR. The resulting ammonia molecule is channeled to the active site of HisF.</text>
</comment>
<feature type="active site" evidence="10 11">
    <location>
        <position position="185"/>
    </location>
</feature>
<evidence type="ECO:0000259" key="12">
    <source>
        <dbReference type="Pfam" id="PF00117"/>
    </source>
</evidence>
<dbReference type="PROSITE" id="PS51274">
    <property type="entry name" value="GATASE_COBBQ"/>
    <property type="match status" value="1"/>
</dbReference>
<protein>
    <recommendedName>
        <fullName evidence="10">Imidazole glycerol phosphate synthase subunit HisH</fullName>
        <ecNumber evidence="10">4.3.2.10</ecNumber>
    </recommendedName>
    <alternativeName>
        <fullName evidence="10">IGP synthase glutaminase subunit</fullName>
        <ecNumber evidence="10">3.5.1.2</ecNumber>
    </alternativeName>
    <alternativeName>
        <fullName evidence="10">IGP synthase subunit HisH</fullName>
    </alternativeName>
    <alternativeName>
        <fullName evidence="10">ImGP synthase subunit HisH</fullName>
        <shortName evidence="10">IGPS subunit HisH</shortName>
    </alternativeName>
</protein>
<dbReference type="RefSeq" id="WP_133958058.1">
    <property type="nucleotide sequence ID" value="NZ_SORI01000014.1"/>
</dbReference>
<evidence type="ECO:0000256" key="11">
    <source>
        <dbReference type="PIRSR" id="PIRSR000495-1"/>
    </source>
</evidence>
<dbReference type="EC" id="4.3.2.10" evidence="10"/>
<comment type="catalytic activity">
    <reaction evidence="9 10">
        <text>L-glutamine + H2O = L-glutamate + NH4(+)</text>
        <dbReference type="Rhea" id="RHEA:15889"/>
        <dbReference type="ChEBI" id="CHEBI:15377"/>
        <dbReference type="ChEBI" id="CHEBI:28938"/>
        <dbReference type="ChEBI" id="CHEBI:29985"/>
        <dbReference type="ChEBI" id="CHEBI:58359"/>
        <dbReference type="EC" id="3.5.1.2"/>
    </reaction>
</comment>
<keyword evidence="13" id="KW-0808">Transferase</keyword>
<evidence type="ECO:0000313" key="14">
    <source>
        <dbReference type="Proteomes" id="UP000295066"/>
    </source>
</evidence>
<comment type="caution">
    <text evidence="13">The sequence shown here is derived from an EMBL/GenBank/DDBJ whole genome shotgun (WGS) entry which is preliminary data.</text>
</comment>
<dbReference type="CDD" id="cd01748">
    <property type="entry name" value="GATase1_IGP_Synthase"/>
    <property type="match status" value="1"/>
</dbReference>
<dbReference type="SUPFAM" id="SSF52317">
    <property type="entry name" value="Class I glutamine amidotransferase-like"/>
    <property type="match status" value="1"/>
</dbReference>
<dbReference type="OrthoDB" id="9807137at2"/>
<proteinExistence type="inferred from homology"/>
<dbReference type="InterPro" id="IPR017926">
    <property type="entry name" value="GATASE"/>
</dbReference>